<gene>
    <name evidence="2" type="ORF">B0T16DRAFT_413009</name>
</gene>
<evidence type="ECO:0000313" key="3">
    <source>
        <dbReference type="Proteomes" id="UP001174936"/>
    </source>
</evidence>
<protein>
    <submittedName>
        <fullName evidence="2">Uncharacterized protein</fullName>
    </submittedName>
</protein>
<dbReference type="EMBL" id="JAULSV010000004">
    <property type="protein sequence ID" value="KAK0646250.1"/>
    <property type="molecule type" value="Genomic_DNA"/>
</dbReference>
<keyword evidence="3" id="KW-1185">Reference proteome</keyword>
<feature type="compositionally biased region" description="Polar residues" evidence="1">
    <location>
        <begin position="123"/>
        <end position="134"/>
    </location>
</feature>
<accession>A0AA40CPH4</accession>
<feature type="compositionally biased region" description="Polar residues" evidence="1">
    <location>
        <begin position="101"/>
        <end position="111"/>
    </location>
</feature>
<dbReference type="AlphaFoldDB" id="A0AA40CPH4"/>
<name>A0AA40CPH4_9PEZI</name>
<organism evidence="2 3">
    <name type="scientific">Cercophora newfieldiana</name>
    <dbReference type="NCBI Taxonomy" id="92897"/>
    <lineage>
        <taxon>Eukaryota</taxon>
        <taxon>Fungi</taxon>
        <taxon>Dikarya</taxon>
        <taxon>Ascomycota</taxon>
        <taxon>Pezizomycotina</taxon>
        <taxon>Sordariomycetes</taxon>
        <taxon>Sordariomycetidae</taxon>
        <taxon>Sordariales</taxon>
        <taxon>Lasiosphaeriaceae</taxon>
        <taxon>Cercophora</taxon>
    </lineage>
</organism>
<evidence type="ECO:0000313" key="2">
    <source>
        <dbReference type="EMBL" id="KAK0646250.1"/>
    </source>
</evidence>
<comment type="caution">
    <text evidence="2">The sequence shown here is derived from an EMBL/GenBank/DDBJ whole genome shotgun (WGS) entry which is preliminary data.</text>
</comment>
<reference evidence="2" key="1">
    <citation type="submission" date="2023-06" db="EMBL/GenBank/DDBJ databases">
        <title>Genome-scale phylogeny and comparative genomics of the fungal order Sordariales.</title>
        <authorList>
            <consortium name="Lawrence Berkeley National Laboratory"/>
            <person name="Hensen N."/>
            <person name="Bonometti L."/>
            <person name="Westerberg I."/>
            <person name="Brannstrom I.O."/>
            <person name="Guillou S."/>
            <person name="Cros-Aarteil S."/>
            <person name="Calhoun S."/>
            <person name="Haridas S."/>
            <person name="Kuo A."/>
            <person name="Mondo S."/>
            <person name="Pangilinan J."/>
            <person name="Riley R."/>
            <person name="Labutti K."/>
            <person name="Andreopoulos B."/>
            <person name="Lipzen A."/>
            <person name="Chen C."/>
            <person name="Yanf M."/>
            <person name="Daum C."/>
            <person name="Ng V."/>
            <person name="Clum A."/>
            <person name="Steindorff A."/>
            <person name="Ohm R."/>
            <person name="Martin F."/>
            <person name="Silar P."/>
            <person name="Natvig D."/>
            <person name="Lalanne C."/>
            <person name="Gautier V."/>
            <person name="Ament-Velasquez S.L."/>
            <person name="Kruys A."/>
            <person name="Hutchinson M.I."/>
            <person name="Powell A.J."/>
            <person name="Barry K."/>
            <person name="Miller A.N."/>
            <person name="Grigoriev I.V."/>
            <person name="Debuchy R."/>
            <person name="Gladieux P."/>
            <person name="Thoren M.H."/>
            <person name="Johannesson H."/>
        </authorList>
    </citation>
    <scope>NUCLEOTIDE SEQUENCE</scope>
    <source>
        <strain evidence="2">SMH2532-1</strain>
    </source>
</reference>
<evidence type="ECO:0000256" key="1">
    <source>
        <dbReference type="SAM" id="MobiDB-lite"/>
    </source>
</evidence>
<proteinExistence type="predicted"/>
<sequence length="176" mass="19537">MHPTFPTSFPLRRCAAPQAMRRRQLFRKPPPQHSTTSPNVPLGIRLTSPSANQKTHTAKPIDTKRQRQRKQTSPVLRNIREEKHTQPAHQTQKHRFPKQPNPTARRTSSRAPSPPARQATPAPLNSTSSLSPMQPFSFACPGPALRAAQLHANGPAQQGALTIFGQGWSWCEPSTL</sequence>
<feature type="region of interest" description="Disordered" evidence="1">
    <location>
        <begin position="19"/>
        <end position="135"/>
    </location>
</feature>
<dbReference type="Proteomes" id="UP001174936">
    <property type="component" value="Unassembled WGS sequence"/>
</dbReference>